<reference evidence="1" key="1">
    <citation type="submission" date="2017-05" db="UniProtKB">
        <authorList>
            <consortium name="EnsemblMetazoa"/>
        </authorList>
    </citation>
    <scope>IDENTIFICATION</scope>
</reference>
<organism evidence="1">
    <name type="scientific">Amphimedon queenslandica</name>
    <name type="common">Sponge</name>
    <dbReference type="NCBI Taxonomy" id="400682"/>
    <lineage>
        <taxon>Eukaryota</taxon>
        <taxon>Metazoa</taxon>
        <taxon>Porifera</taxon>
        <taxon>Demospongiae</taxon>
        <taxon>Heteroscleromorpha</taxon>
        <taxon>Haplosclerida</taxon>
        <taxon>Niphatidae</taxon>
        <taxon>Amphimedon</taxon>
    </lineage>
</organism>
<protein>
    <submittedName>
        <fullName evidence="1">Uncharacterized protein</fullName>
    </submittedName>
</protein>
<dbReference type="eggNOG" id="KOG1486">
    <property type="taxonomic scope" value="Eukaryota"/>
</dbReference>
<accession>A0A1X7SFP0</accession>
<dbReference type="InParanoid" id="A0A1X7SFP0"/>
<proteinExistence type="predicted"/>
<dbReference type="Gene3D" id="6.10.140.1070">
    <property type="match status" value="1"/>
</dbReference>
<dbReference type="STRING" id="400682.A0A1X7SFP0"/>
<evidence type="ECO:0000313" key="1">
    <source>
        <dbReference type="EnsemblMetazoa" id="Aqu2.1.00897_001"/>
    </source>
</evidence>
<dbReference type="EnsemblMetazoa" id="Aqu2.1.00897_001">
    <property type="protein sequence ID" value="Aqu2.1.00897_001"/>
    <property type="gene ID" value="Aqu2.1.00897"/>
</dbReference>
<name>A0A1X7SFP0_AMPQE</name>
<dbReference type="AlphaFoldDB" id="A0A1X7SFP0"/>
<sequence length="41" mass="4754">MMLDASKGEIQKALLEKELESVAIRLNKRPPDIYFKVDIHI</sequence>